<evidence type="ECO:0000313" key="2">
    <source>
        <dbReference type="EMBL" id="DAF56006.1"/>
    </source>
</evidence>
<dbReference type="Pfam" id="PF24072">
    <property type="entry name" value="T7_gp14"/>
    <property type="match status" value="1"/>
</dbReference>
<sequence>MIGALIGAGLGLASSIAGGIANRKVRKKQEQMIAQQQRENQAWYDRKYNEDPTKRADTVRLLTQMQEQIKNRNKAAKGRQAVMGGTEDSTTAVKEANNKTLADTTSQIVAANDARKDNIEQQYMNRKNQLQNQQMSIDAEKAADTANAVAGVAGTAANIATAIDSGAGGAKKAPNMNVTQEQLNGIAKDSNDVLGLKAKATALPSEGDLNSLGAKLQKIKA</sequence>
<protein>
    <submittedName>
        <fullName evidence="2">Uncharacterized protein</fullName>
    </submittedName>
</protein>
<dbReference type="InterPro" id="IPR038996">
    <property type="entry name" value="Gp14"/>
</dbReference>
<dbReference type="EMBL" id="BK032705">
    <property type="protein sequence ID" value="DAF56006.1"/>
    <property type="molecule type" value="Genomic_DNA"/>
</dbReference>
<accession>A0A8S5SYI3</accession>
<reference evidence="2" key="1">
    <citation type="journal article" date="2021" name="Proc. Natl. Acad. Sci. U.S.A.">
        <title>A Catalog of Tens of Thousands of Viruses from Human Metagenomes Reveals Hidden Associations with Chronic Diseases.</title>
        <authorList>
            <person name="Tisza M.J."/>
            <person name="Buck C.B."/>
        </authorList>
    </citation>
    <scope>NUCLEOTIDE SEQUENCE</scope>
    <source>
        <strain evidence="2">CtKmJ5</strain>
    </source>
</reference>
<evidence type="ECO:0000256" key="1">
    <source>
        <dbReference type="SAM" id="MobiDB-lite"/>
    </source>
</evidence>
<proteinExistence type="predicted"/>
<feature type="region of interest" description="Disordered" evidence="1">
    <location>
        <begin position="71"/>
        <end position="91"/>
    </location>
</feature>
<organism evidence="2">
    <name type="scientific">Podoviridae sp. ctKmJ5</name>
    <dbReference type="NCBI Taxonomy" id="2827732"/>
    <lineage>
        <taxon>Viruses</taxon>
        <taxon>Duplodnaviria</taxon>
        <taxon>Heunggongvirae</taxon>
        <taxon>Uroviricota</taxon>
        <taxon>Caudoviricetes</taxon>
    </lineage>
</organism>
<name>A0A8S5SYI3_9CAUD</name>